<comment type="caution">
    <text evidence="3">The sequence shown here is derived from an EMBL/GenBank/DDBJ whole genome shotgun (WGS) entry which is preliminary data.</text>
</comment>
<evidence type="ECO:0000256" key="2">
    <source>
        <dbReference type="SAM" id="Phobius"/>
    </source>
</evidence>
<dbReference type="Proteomes" id="UP000799439">
    <property type="component" value="Unassembled WGS sequence"/>
</dbReference>
<dbReference type="EMBL" id="ML996084">
    <property type="protein sequence ID" value="KAF2153745.1"/>
    <property type="molecule type" value="Genomic_DNA"/>
</dbReference>
<feature type="region of interest" description="Disordered" evidence="1">
    <location>
        <begin position="263"/>
        <end position="287"/>
    </location>
</feature>
<reference evidence="3" key="1">
    <citation type="journal article" date="2020" name="Stud. Mycol.">
        <title>101 Dothideomycetes genomes: a test case for predicting lifestyles and emergence of pathogens.</title>
        <authorList>
            <person name="Haridas S."/>
            <person name="Albert R."/>
            <person name="Binder M."/>
            <person name="Bloem J."/>
            <person name="Labutti K."/>
            <person name="Salamov A."/>
            <person name="Andreopoulos B."/>
            <person name="Baker S."/>
            <person name="Barry K."/>
            <person name="Bills G."/>
            <person name="Bluhm B."/>
            <person name="Cannon C."/>
            <person name="Castanera R."/>
            <person name="Culley D."/>
            <person name="Daum C."/>
            <person name="Ezra D."/>
            <person name="Gonzalez J."/>
            <person name="Henrissat B."/>
            <person name="Kuo A."/>
            <person name="Liang C."/>
            <person name="Lipzen A."/>
            <person name="Lutzoni F."/>
            <person name="Magnuson J."/>
            <person name="Mondo S."/>
            <person name="Nolan M."/>
            <person name="Ohm R."/>
            <person name="Pangilinan J."/>
            <person name="Park H.-J."/>
            <person name="Ramirez L."/>
            <person name="Alfaro M."/>
            <person name="Sun H."/>
            <person name="Tritt A."/>
            <person name="Yoshinaga Y."/>
            <person name="Zwiers L.-H."/>
            <person name="Turgeon B."/>
            <person name="Goodwin S."/>
            <person name="Spatafora J."/>
            <person name="Crous P."/>
            <person name="Grigoriev I."/>
        </authorList>
    </citation>
    <scope>NUCLEOTIDE SEQUENCE</scope>
    <source>
        <strain evidence="3">CBS 260.36</strain>
    </source>
</reference>
<gene>
    <name evidence="3" type="ORF">K461DRAFT_311814</name>
</gene>
<organism evidence="3 4">
    <name type="scientific">Myriangium duriaei CBS 260.36</name>
    <dbReference type="NCBI Taxonomy" id="1168546"/>
    <lineage>
        <taxon>Eukaryota</taxon>
        <taxon>Fungi</taxon>
        <taxon>Dikarya</taxon>
        <taxon>Ascomycota</taxon>
        <taxon>Pezizomycotina</taxon>
        <taxon>Dothideomycetes</taxon>
        <taxon>Dothideomycetidae</taxon>
        <taxon>Myriangiales</taxon>
        <taxon>Myriangiaceae</taxon>
        <taxon>Myriangium</taxon>
    </lineage>
</organism>
<accession>A0A9P4J5U6</accession>
<feature type="compositionally biased region" description="Basic and acidic residues" evidence="1">
    <location>
        <begin position="278"/>
        <end position="287"/>
    </location>
</feature>
<evidence type="ECO:0000313" key="3">
    <source>
        <dbReference type="EMBL" id="KAF2153745.1"/>
    </source>
</evidence>
<evidence type="ECO:0000256" key="1">
    <source>
        <dbReference type="SAM" id="MobiDB-lite"/>
    </source>
</evidence>
<evidence type="ECO:0000313" key="4">
    <source>
        <dbReference type="Proteomes" id="UP000799439"/>
    </source>
</evidence>
<keyword evidence="2" id="KW-1133">Transmembrane helix</keyword>
<keyword evidence="2" id="KW-0472">Membrane</keyword>
<dbReference type="OrthoDB" id="3202396at2759"/>
<keyword evidence="4" id="KW-1185">Reference proteome</keyword>
<protein>
    <submittedName>
        <fullName evidence="3">Uncharacterized protein</fullName>
    </submittedName>
</protein>
<keyword evidence="2" id="KW-0812">Transmembrane</keyword>
<dbReference type="SUPFAM" id="SSF54909">
    <property type="entry name" value="Dimeric alpha+beta barrel"/>
    <property type="match status" value="1"/>
</dbReference>
<dbReference type="InterPro" id="IPR011008">
    <property type="entry name" value="Dimeric_a/b-barrel"/>
</dbReference>
<proteinExistence type="predicted"/>
<dbReference type="Pfam" id="PF13826">
    <property type="entry name" value="Monooxy_af470-like"/>
    <property type="match status" value="1"/>
</dbReference>
<dbReference type="InterPro" id="IPR025444">
    <property type="entry name" value="Monooxy_af470"/>
</dbReference>
<dbReference type="AlphaFoldDB" id="A0A9P4J5U6"/>
<name>A0A9P4J5U6_9PEZI</name>
<feature type="transmembrane region" description="Helical" evidence="2">
    <location>
        <begin position="30"/>
        <end position="48"/>
    </location>
</feature>
<sequence>MDFQPLFKPLAQANWGKPDAHNFIRGQFRIETFMIAGAILQTILSAVLPLRYAFIPAAFLALAKIADMYAVKTGLKKNPHMDGVIMAKFSAQFPDKSGNFGNQPARDGVCILMIGARNNGALGMFETKFAELGKYMNKMQDELKAKPEENGFLGGSVWMGTERTTSTHLMNIMYFKSAAHVHEYAHGPLHREAWTWWYNNIKDLKEMSIYHELYEVPSGNYEAIYDHMPPALAAATQHKVQLKSEQGTEEAWMLPVVDARKGQLKTSRGRMARSQGQENDKYGHNDESVYEEVREQTLV</sequence>